<dbReference type="AlphaFoldDB" id="A0A6A6P256"/>
<sequence length="222" mass="23764">MGFDRRLYVVKAGWIRAFHYLVLIHPPAGVSWVITTDAVVLLVERPCILRCAGPTVSAGPVARTPHSLGNGALSPGSVSTMYANTYSSFYKLIPPRSTEGGRSCTSVSDRVTGVPEDARGQERRDPAASVLSDNGWIIPRLPGGMQHAWLRLWCGEETANELLLAGSQPGLAMIGCLFLSQNDRELGIGGPAGLDWPRRLAMLRVSDGDGATASGCYCARRA</sequence>
<reference evidence="2" key="1">
    <citation type="journal article" date="2020" name="Stud. Mycol.">
        <title>101 Dothideomycetes genomes: a test case for predicting lifestyles and emergence of pathogens.</title>
        <authorList>
            <person name="Haridas S."/>
            <person name="Albert R."/>
            <person name="Binder M."/>
            <person name="Bloem J."/>
            <person name="Labutti K."/>
            <person name="Salamov A."/>
            <person name="Andreopoulos B."/>
            <person name="Baker S."/>
            <person name="Barry K."/>
            <person name="Bills G."/>
            <person name="Bluhm B."/>
            <person name="Cannon C."/>
            <person name="Castanera R."/>
            <person name="Culley D."/>
            <person name="Daum C."/>
            <person name="Ezra D."/>
            <person name="Gonzalez J."/>
            <person name="Henrissat B."/>
            <person name="Kuo A."/>
            <person name="Liang C."/>
            <person name="Lipzen A."/>
            <person name="Lutzoni F."/>
            <person name="Magnuson J."/>
            <person name="Mondo S."/>
            <person name="Nolan M."/>
            <person name="Ohm R."/>
            <person name="Pangilinan J."/>
            <person name="Park H.-J."/>
            <person name="Ramirez L."/>
            <person name="Alfaro M."/>
            <person name="Sun H."/>
            <person name="Tritt A."/>
            <person name="Yoshinaga Y."/>
            <person name="Zwiers L.-H."/>
            <person name="Turgeon B."/>
            <person name="Goodwin S."/>
            <person name="Spatafora J."/>
            <person name="Crous P."/>
            <person name="Grigoriev I."/>
        </authorList>
    </citation>
    <scope>NUCLEOTIDE SEQUENCE</scope>
    <source>
        <strain evidence="2">ATCC 16933</strain>
    </source>
</reference>
<name>A0A6A6P256_9PEZI</name>
<evidence type="ECO:0000313" key="3">
    <source>
        <dbReference type="Proteomes" id="UP000799766"/>
    </source>
</evidence>
<feature type="compositionally biased region" description="Basic and acidic residues" evidence="1">
    <location>
        <begin position="116"/>
        <end position="126"/>
    </location>
</feature>
<gene>
    <name evidence="2" type="ORF">BDY21DRAFT_18109</name>
</gene>
<protein>
    <submittedName>
        <fullName evidence="2">Uncharacterized protein</fullName>
    </submittedName>
</protein>
<evidence type="ECO:0000313" key="2">
    <source>
        <dbReference type="EMBL" id="KAF2457857.1"/>
    </source>
</evidence>
<evidence type="ECO:0000256" key="1">
    <source>
        <dbReference type="SAM" id="MobiDB-lite"/>
    </source>
</evidence>
<dbReference type="Proteomes" id="UP000799766">
    <property type="component" value="Unassembled WGS sequence"/>
</dbReference>
<accession>A0A6A6P256</accession>
<organism evidence="2 3">
    <name type="scientific">Lineolata rhizophorae</name>
    <dbReference type="NCBI Taxonomy" id="578093"/>
    <lineage>
        <taxon>Eukaryota</taxon>
        <taxon>Fungi</taxon>
        <taxon>Dikarya</taxon>
        <taxon>Ascomycota</taxon>
        <taxon>Pezizomycotina</taxon>
        <taxon>Dothideomycetes</taxon>
        <taxon>Dothideomycetes incertae sedis</taxon>
        <taxon>Lineolatales</taxon>
        <taxon>Lineolataceae</taxon>
        <taxon>Lineolata</taxon>
    </lineage>
</organism>
<proteinExistence type="predicted"/>
<keyword evidence="3" id="KW-1185">Reference proteome</keyword>
<dbReference type="EMBL" id="MU001679">
    <property type="protein sequence ID" value="KAF2457857.1"/>
    <property type="molecule type" value="Genomic_DNA"/>
</dbReference>
<feature type="region of interest" description="Disordered" evidence="1">
    <location>
        <begin position="98"/>
        <end position="126"/>
    </location>
</feature>